<feature type="domain" description="HTH luxR-type" evidence="3">
    <location>
        <begin position="480"/>
        <end position="537"/>
    </location>
</feature>
<dbReference type="InterPro" id="IPR019734">
    <property type="entry name" value="TPR_rpt"/>
</dbReference>
<accession>A0A2D0N2X1</accession>
<feature type="signal peptide" evidence="2">
    <location>
        <begin position="1"/>
        <end position="28"/>
    </location>
</feature>
<dbReference type="SMART" id="SM00421">
    <property type="entry name" value="HTH_LUXR"/>
    <property type="match status" value="1"/>
</dbReference>
<dbReference type="InterPro" id="IPR036388">
    <property type="entry name" value="WH-like_DNA-bd_sf"/>
</dbReference>
<dbReference type="Gene3D" id="1.25.40.10">
    <property type="entry name" value="Tetratricopeptide repeat domain"/>
    <property type="match status" value="2"/>
</dbReference>
<dbReference type="Gene3D" id="1.10.10.10">
    <property type="entry name" value="Winged helix-like DNA-binding domain superfamily/Winged helix DNA-binding domain"/>
    <property type="match status" value="1"/>
</dbReference>
<dbReference type="GO" id="GO:0006355">
    <property type="term" value="P:regulation of DNA-templated transcription"/>
    <property type="evidence" value="ECO:0007669"/>
    <property type="project" value="InterPro"/>
</dbReference>
<dbReference type="InterPro" id="IPR000792">
    <property type="entry name" value="Tscrpt_reg_LuxR_C"/>
</dbReference>
<protein>
    <recommendedName>
        <fullName evidence="3">HTH luxR-type domain-containing protein</fullName>
    </recommendedName>
</protein>
<sequence length="541" mass="63038">MKKSTGQMRFFLWTICLLFVFSARTADASEDSLGYIRLAAASKLRLEYPDSSISLLNGLYEEFMASQDTAKAIQALLNLATDYGNMANYRASYNHLWKALLLADEGRLDNLKVQIYRRIGRYYAFYKRREKALGFLNTALELQKSLIAKGQMDSAALTRGYLSFCTTFTELGEYELAQNYLDSCFLYYKTEVNRSIRLPFLQMQQAFIQVETGQEKQAIPVIESLLPWFEQQLPTYQVLIYSFLGDAYRAGGNYAKSEWCYQESLRWSRSTHSHLDFSVLVHEKLARQYADQRNFRQAYLSLRTVDSLDKRFFDSRSAYNIPLLEIQDEFRNAMEAQEQLLKENRIAQLEHENRVRFLRNIIISVLSGSLILFGILFFYYMRHKHRVEKRVIQLERKADKELLNMKNRELATSALKLFEKDKFLQDLKARVAGKKETISLQEIKQLVRRGTSGNTNAWKAFEAQFVAVNNGFYQELRTNYPDLTPGERKLCALIKLKLTSKEIAGLMHISVDSVHKSRYRLRKKLSLDKEIDLTDFMSNIN</sequence>
<keyword evidence="1" id="KW-0472">Membrane</keyword>
<organism evidence="4 5">
    <name type="scientific">Flavilitoribacter nigricans (strain ATCC 23147 / DSM 23189 / NBRC 102662 / NCIMB 1420 / SS-2)</name>
    <name type="common">Lewinella nigricans</name>
    <dbReference type="NCBI Taxonomy" id="1122177"/>
    <lineage>
        <taxon>Bacteria</taxon>
        <taxon>Pseudomonadati</taxon>
        <taxon>Bacteroidota</taxon>
        <taxon>Saprospiria</taxon>
        <taxon>Saprospirales</taxon>
        <taxon>Lewinellaceae</taxon>
        <taxon>Flavilitoribacter</taxon>
    </lineage>
</organism>
<feature type="transmembrane region" description="Helical" evidence="1">
    <location>
        <begin position="361"/>
        <end position="380"/>
    </location>
</feature>
<reference evidence="4 5" key="1">
    <citation type="submission" date="2017-10" db="EMBL/GenBank/DDBJ databases">
        <title>The draft genome sequence of Lewinella nigricans NBRC 102662.</title>
        <authorList>
            <person name="Wang K."/>
        </authorList>
    </citation>
    <scope>NUCLEOTIDE SEQUENCE [LARGE SCALE GENOMIC DNA]</scope>
    <source>
        <strain evidence="4 5">NBRC 102662</strain>
    </source>
</reference>
<dbReference type="Proteomes" id="UP000223913">
    <property type="component" value="Unassembled WGS sequence"/>
</dbReference>
<dbReference type="RefSeq" id="WP_099153900.1">
    <property type="nucleotide sequence ID" value="NZ_PDUD01000037.1"/>
</dbReference>
<dbReference type="SUPFAM" id="SSF46894">
    <property type="entry name" value="C-terminal effector domain of the bipartite response regulators"/>
    <property type="match status" value="1"/>
</dbReference>
<name>A0A2D0N2X1_FLAN2</name>
<evidence type="ECO:0000313" key="5">
    <source>
        <dbReference type="Proteomes" id="UP000223913"/>
    </source>
</evidence>
<dbReference type="OrthoDB" id="1090267at2"/>
<dbReference type="InterPro" id="IPR011990">
    <property type="entry name" value="TPR-like_helical_dom_sf"/>
</dbReference>
<evidence type="ECO:0000256" key="2">
    <source>
        <dbReference type="SAM" id="SignalP"/>
    </source>
</evidence>
<dbReference type="InterPro" id="IPR016032">
    <property type="entry name" value="Sig_transdc_resp-reg_C-effctor"/>
</dbReference>
<keyword evidence="1" id="KW-0812">Transmembrane</keyword>
<evidence type="ECO:0000256" key="1">
    <source>
        <dbReference type="SAM" id="Phobius"/>
    </source>
</evidence>
<dbReference type="SMART" id="SM00028">
    <property type="entry name" value="TPR"/>
    <property type="match status" value="4"/>
</dbReference>
<evidence type="ECO:0000259" key="3">
    <source>
        <dbReference type="SMART" id="SM00421"/>
    </source>
</evidence>
<comment type="caution">
    <text evidence="4">The sequence shown here is derived from an EMBL/GenBank/DDBJ whole genome shotgun (WGS) entry which is preliminary data.</text>
</comment>
<dbReference type="AlphaFoldDB" id="A0A2D0N2X1"/>
<gene>
    <name evidence="4" type="ORF">CRP01_30720</name>
</gene>
<keyword evidence="5" id="KW-1185">Reference proteome</keyword>
<proteinExistence type="predicted"/>
<keyword evidence="1" id="KW-1133">Transmembrane helix</keyword>
<feature type="chain" id="PRO_5012994191" description="HTH luxR-type domain-containing protein" evidence="2">
    <location>
        <begin position="29"/>
        <end position="541"/>
    </location>
</feature>
<dbReference type="GO" id="GO:0003677">
    <property type="term" value="F:DNA binding"/>
    <property type="evidence" value="ECO:0007669"/>
    <property type="project" value="InterPro"/>
</dbReference>
<dbReference type="SUPFAM" id="SSF48452">
    <property type="entry name" value="TPR-like"/>
    <property type="match status" value="2"/>
</dbReference>
<dbReference type="EMBL" id="PDUD01000037">
    <property type="protein sequence ID" value="PHN02760.1"/>
    <property type="molecule type" value="Genomic_DNA"/>
</dbReference>
<evidence type="ECO:0000313" key="4">
    <source>
        <dbReference type="EMBL" id="PHN02760.1"/>
    </source>
</evidence>
<keyword evidence="2" id="KW-0732">Signal</keyword>